<dbReference type="GO" id="GO:0031119">
    <property type="term" value="P:tRNA pseudouridine synthesis"/>
    <property type="evidence" value="ECO:0007669"/>
    <property type="project" value="UniProtKB-UniRule"/>
</dbReference>
<dbReference type="NCBIfam" id="TIGR01213">
    <property type="entry name" value="pseudo_Pus10arc"/>
    <property type="match status" value="1"/>
</dbReference>
<comment type="catalytic activity">
    <reaction evidence="5">
        <text>uridine(54) in tRNA = pseudouridine(54) in tRNA</text>
        <dbReference type="Rhea" id="RHEA:57876"/>
        <dbReference type="Rhea" id="RHEA-COMP:10193"/>
        <dbReference type="Rhea" id="RHEA-COMP:14141"/>
        <dbReference type="ChEBI" id="CHEBI:65314"/>
        <dbReference type="ChEBI" id="CHEBI:65315"/>
    </reaction>
</comment>
<protein>
    <recommendedName>
        <fullName evidence="5">tRNA pseudouridine synthase Pus10</fullName>
        <ecNumber evidence="5">5.4.99.25</ecNumber>
    </recommendedName>
    <alternativeName>
        <fullName evidence="5">tRNA pseudouridine 54/55 synthase</fullName>
        <shortName evidence="5">Psi54/55 synthase</shortName>
    </alternativeName>
</protein>
<dbReference type="PANTHER" id="PTHR21568:SF0">
    <property type="entry name" value="TRNA PSEUDOURIDINE SYNTHASE PUS10"/>
    <property type="match status" value="1"/>
</dbReference>
<dbReference type="SMART" id="SM00981">
    <property type="entry name" value="THUMP"/>
    <property type="match status" value="1"/>
</dbReference>
<dbReference type="Pfam" id="PF21238">
    <property type="entry name" value="Pus10_C"/>
    <property type="match status" value="1"/>
</dbReference>
<dbReference type="EC" id="5.4.99.25" evidence="5"/>
<dbReference type="InterPro" id="IPR005912">
    <property type="entry name" value="Pus10"/>
</dbReference>
<dbReference type="PROSITE" id="PS51165">
    <property type="entry name" value="THUMP"/>
    <property type="match status" value="1"/>
</dbReference>
<evidence type="ECO:0000256" key="1">
    <source>
        <dbReference type="ARBA" id="ARBA00009652"/>
    </source>
</evidence>
<sequence>MTILDTARKIVHEGPICDHCLGRQFAKLSTGLSNDMRGAALKLVLAMHAGAEKDKELQDELARSRGEIKCWVCNNLFLKIDPWVTKSIEVLSDYEYNNFLVGTKVTGLLAENEEILWAESGTTFAEPLKTELNREVGKRIEKLTGKRANLKKPQVVVLLDLENDTVDVEINSLYIYGRYRKLIRGIPQTRWPCRECGGRGCERCDNTGKMYQESVDELIKPHLMSAARCADTAFHGAGREDIDALMLGDGRPFVVEAKRPHIRSLDLEALEAGINRGAQGKIEVLGLKFVESETVEQLKSMKADKVYRLKVTHNTTEEKLKSSINVISQTLIKQKTPTRVLHRRADLERVRKVHSVELESYNENTAVLVINCEGGLYVKELVSGDGGRTIPSVASLTGSEAKVIELEVIKVG</sequence>
<comment type="similarity">
    <text evidence="1 5">Belongs to the pseudouridine synthase Pus10 family.</text>
</comment>
<proteinExistence type="inferred from homology"/>
<name>A0A0P7ZEI6_9EURY</name>
<dbReference type="SUPFAM" id="SSF55120">
    <property type="entry name" value="Pseudouridine synthase"/>
    <property type="match status" value="1"/>
</dbReference>
<feature type="binding site" evidence="5">
    <location>
        <position position="307"/>
    </location>
    <ligand>
        <name>substrate</name>
    </ligand>
</feature>
<dbReference type="PATRIC" id="fig|1719120.3.peg.3813"/>
<keyword evidence="2 5" id="KW-0819">tRNA processing</keyword>
<dbReference type="InterPro" id="IPR020103">
    <property type="entry name" value="PsdUridine_synth_cat_dom_sf"/>
</dbReference>
<gene>
    <name evidence="5" type="primary">pus10</name>
    <name evidence="7" type="ORF">MPEBLZ_03514</name>
</gene>
<dbReference type="AlphaFoldDB" id="A0A0P7ZEI6"/>
<feature type="binding site" evidence="5">
    <location>
        <position position="377"/>
    </location>
    <ligand>
        <name>substrate</name>
    </ligand>
</feature>
<organism evidence="7 8">
    <name type="scientific">Candidatus Methanoperedens nitratireducens</name>
    <dbReference type="NCBI Taxonomy" id="1392998"/>
    <lineage>
        <taxon>Archaea</taxon>
        <taxon>Methanobacteriati</taxon>
        <taxon>Methanobacteriota</taxon>
        <taxon>Stenosarchaea group</taxon>
        <taxon>Methanomicrobia</taxon>
        <taxon>Methanosarcinales</taxon>
        <taxon>ANME-2 cluster</taxon>
        <taxon>Candidatus Methanoperedentaceae</taxon>
        <taxon>Candidatus Methanoperedens</taxon>
    </lineage>
</organism>
<dbReference type="Pfam" id="PF22023">
    <property type="entry name" value="Pus10_THUMP_arc"/>
    <property type="match status" value="1"/>
</dbReference>
<dbReference type="InterPro" id="IPR048741">
    <property type="entry name" value="Pus10-like_C"/>
</dbReference>
<feature type="domain" description="THUMP" evidence="6">
    <location>
        <begin position="55"/>
        <end position="172"/>
    </location>
</feature>
<comment type="caution">
    <text evidence="7">The sequence shown here is derived from an EMBL/GenBank/DDBJ whole genome shotgun (WGS) entry which is preliminary data.</text>
</comment>
<evidence type="ECO:0000313" key="8">
    <source>
        <dbReference type="Proteomes" id="UP000050360"/>
    </source>
</evidence>
<dbReference type="Proteomes" id="UP000050360">
    <property type="component" value="Unassembled WGS sequence"/>
</dbReference>
<dbReference type="InterPro" id="IPR004114">
    <property type="entry name" value="THUMP_dom"/>
</dbReference>
<evidence type="ECO:0000256" key="2">
    <source>
        <dbReference type="ARBA" id="ARBA00022694"/>
    </source>
</evidence>
<evidence type="ECO:0000313" key="7">
    <source>
        <dbReference type="EMBL" id="KPQ41935.1"/>
    </source>
</evidence>
<dbReference type="EMBL" id="LKCM01000282">
    <property type="protein sequence ID" value="KPQ41935.1"/>
    <property type="molecule type" value="Genomic_DNA"/>
</dbReference>
<evidence type="ECO:0000259" key="6">
    <source>
        <dbReference type="PROSITE" id="PS51165"/>
    </source>
</evidence>
<evidence type="ECO:0000256" key="4">
    <source>
        <dbReference type="ARBA" id="ARBA00023235"/>
    </source>
</evidence>
<dbReference type="PANTHER" id="PTHR21568">
    <property type="entry name" value="TRNA PSEUDOURIDINE SYNTHASE PUS10"/>
    <property type="match status" value="1"/>
</dbReference>
<evidence type="ECO:0000256" key="3">
    <source>
        <dbReference type="ARBA" id="ARBA00022884"/>
    </source>
</evidence>
<dbReference type="InterPro" id="IPR039894">
    <property type="entry name" value="Pus10-like"/>
</dbReference>
<dbReference type="Gene3D" id="3.30.70.2510">
    <property type="match status" value="1"/>
</dbReference>
<comment type="function">
    <text evidence="5">Responsible for synthesis of pseudouridine from uracil-54 and uracil-55 in the psi GC loop of transfer RNAs.</text>
</comment>
<accession>A0A0P7ZEI6</accession>
<reference evidence="7 8" key="1">
    <citation type="submission" date="2015-09" db="EMBL/GenBank/DDBJ databases">
        <title>A metagenomics-based metabolic model of nitrate-dependent anaerobic oxidation of methane by Methanoperedens-like archaea.</title>
        <authorList>
            <person name="Arshad A."/>
            <person name="Speth D.R."/>
            <person name="De Graaf R.M."/>
            <person name="Op Den Camp H.J."/>
            <person name="Jetten M.S."/>
            <person name="Welte C.U."/>
        </authorList>
    </citation>
    <scope>NUCLEOTIDE SEQUENCE [LARGE SCALE GENOMIC DNA]</scope>
</reference>
<dbReference type="GO" id="GO:0160148">
    <property type="term" value="F:tRNA pseudouridine(55) synthase activity"/>
    <property type="evidence" value="ECO:0007669"/>
    <property type="project" value="UniProtKB-EC"/>
</dbReference>
<dbReference type="InterPro" id="IPR055174">
    <property type="entry name" value="Pus10_THUMP_arc"/>
</dbReference>
<keyword evidence="4 5" id="KW-0413">Isomerase</keyword>
<dbReference type="Gene3D" id="3.30.70.3190">
    <property type="match status" value="1"/>
</dbReference>
<dbReference type="FunFam" id="3.30.70.2510:FF:000001">
    <property type="entry name" value="tRNA pseudouridine synthase Pus10"/>
    <property type="match status" value="1"/>
</dbReference>
<dbReference type="GO" id="GO:0000049">
    <property type="term" value="F:tRNA binding"/>
    <property type="evidence" value="ECO:0007669"/>
    <property type="project" value="InterPro"/>
</dbReference>
<comment type="catalytic activity">
    <reaction evidence="5">
        <text>uridine(55) in tRNA = pseudouridine(55) in tRNA</text>
        <dbReference type="Rhea" id="RHEA:42532"/>
        <dbReference type="Rhea" id="RHEA-COMP:10101"/>
        <dbReference type="Rhea" id="RHEA-COMP:10102"/>
        <dbReference type="ChEBI" id="CHEBI:65314"/>
        <dbReference type="ChEBI" id="CHEBI:65315"/>
        <dbReference type="EC" id="5.4.99.25"/>
    </reaction>
</comment>
<dbReference type="HAMAP" id="MF_01893">
    <property type="entry name" value="Pus10_arch"/>
    <property type="match status" value="1"/>
</dbReference>
<feature type="active site" description="Nucleophile" evidence="5">
    <location>
        <position position="241"/>
    </location>
</feature>
<keyword evidence="3 5" id="KW-0694">RNA-binding</keyword>
<evidence type="ECO:0000256" key="5">
    <source>
        <dbReference type="HAMAP-Rule" id="MF_01893"/>
    </source>
</evidence>